<accession>A0ABW8IZG4</accession>
<dbReference type="RefSeq" id="WP_284396613.1">
    <property type="nucleotide sequence ID" value="NZ_BSNQ01000003.1"/>
</dbReference>
<dbReference type="NCBIfam" id="TIGR04474">
    <property type="entry name" value="tcm_partner"/>
    <property type="match status" value="1"/>
</dbReference>
<sequence>MKPRPAREALKHYEDREHSLIKHIILESYLERLLMIIGQWSTKIAYIDCFAGPWKSAAADLSDTSPGIAIRTMGACQANLQSKLGKTVRLRSVFLETDDERASLLEAHVQNAPQNIVQPEVWRKPFNDAIPDIIRWLEKDEFAFVFVDPFGWKNLIEPAVLAPFLRRPRTELLINFMWNFINLATGHEEQHANLEAVFGKDWRDATAGNADVKQRELMKLYRQLLVDTCNGHIPKPLRTAMLPVEYVDKKKVIFYLVYATHNATGLVTFREEAEQVAIEQTRLKLQHRLDAVAKQKGQGDFFSADTHEDAPKPPSQEVKDLWLRQMPTIGNTLTVDSELMADLIEDSDVLLSELQAALAVLIYDGIVENTAAKRLRPKFPVNYKKKEMLRRIK</sequence>
<gene>
    <name evidence="1" type="primary">tcmP</name>
    <name evidence="1" type="ORF">ISP13_14390</name>
</gene>
<dbReference type="EMBL" id="JADIKG010000013">
    <property type="protein sequence ID" value="MFK2874729.1"/>
    <property type="molecule type" value="Genomic_DNA"/>
</dbReference>
<dbReference type="InterPro" id="IPR031009">
    <property type="entry name" value="Tcm_partner"/>
</dbReference>
<evidence type="ECO:0000313" key="2">
    <source>
        <dbReference type="Proteomes" id="UP001620405"/>
    </source>
</evidence>
<comment type="caution">
    <text evidence="1">The sequence shown here is derived from an EMBL/GenBank/DDBJ whole genome shotgun (WGS) entry which is preliminary data.</text>
</comment>
<keyword evidence="2" id="KW-1185">Reference proteome</keyword>
<organism evidence="1 2">
    <name type="scientific">Dyella lipolytica</name>
    <dbReference type="NCBI Taxonomy" id="1867835"/>
    <lineage>
        <taxon>Bacteria</taxon>
        <taxon>Pseudomonadati</taxon>
        <taxon>Pseudomonadota</taxon>
        <taxon>Gammaproteobacteria</taxon>
        <taxon>Lysobacterales</taxon>
        <taxon>Rhodanobacteraceae</taxon>
        <taxon>Dyella</taxon>
    </lineage>
</organism>
<protein>
    <submittedName>
        <fullName evidence="1">Three-Cys-motif partner protein TcmP</fullName>
    </submittedName>
</protein>
<proteinExistence type="predicted"/>
<dbReference type="Proteomes" id="UP001620405">
    <property type="component" value="Unassembled WGS sequence"/>
</dbReference>
<evidence type="ECO:0000313" key="1">
    <source>
        <dbReference type="EMBL" id="MFK2874729.1"/>
    </source>
</evidence>
<name>A0ABW8IZG4_9GAMM</name>
<reference evidence="1 2" key="1">
    <citation type="submission" date="2020-10" db="EMBL/GenBank/DDBJ databases">
        <title>Phylogeny of dyella-like bacteria.</title>
        <authorList>
            <person name="Fu J."/>
        </authorList>
    </citation>
    <scope>NUCLEOTIDE SEQUENCE [LARGE SCALE GENOMIC DNA]</scope>
    <source>
        <strain evidence="1 2">DHOB07</strain>
    </source>
</reference>